<protein>
    <submittedName>
        <fullName evidence="2">Uncharacterized protein</fullName>
    </submittedName>
</protein>
<feature type="compositionally biased region" description="Low complexity" evidence="1">
    <location>
        <begin position="85"/>
        <end position="111"/>
    </location>
</feature>
<feature type="compositionally biased region" description="Pro residues" evidence="1">
    <location>
        <begin position="60"/>
        <end position="75"/>
    </location>
</feature>
<accession>A0A4R1L850</accession>
<dbReference type="Pfam" id="PF21983">
    <property type="entry name" value="NikA-like"/>
    <property type="match status" value="1"/>
</dbReference>
<evidence type="ECO:0000313" key="2">
    <source>
        <dbReference type="EMBL" id="TCK72519.1"/>
    </source>
</evidence>
<dbReference type="Gene3D" id="1.10.1220.10">
    <property type="entry name" value="Met repressor-like"/>
    <property type="match status" value="1"/>
</dbReference>
<dbReference type="GO" id="GO:0006355">
    <property type="term" value="P:regulation of DNA-templated transcription"/>
    <property type="evidence" value="ECO:0007669"/>
    <property type="project" value="InterPro"/>
</dbReference>
<dbReference type="InterPro" id="IPR053842">
    <property type="entry name" value="NikA-like"/>
</dbReference>
<comment type="caution">
    <text evidence="2">The sequence shown here is derived from an EMBL/GenBank/DDBJ whole genome shotgun (WGS) entry which is preliminary data.</text>
</comment>
<evidence type="ECO:0000313" key="3">
    <source>
        <dbReference type="Proteomes" id="UP000295210"/>
    </source>
</evidence>
<proteinExistence type="predicted"/>
<dbReference type="AlphaFoldDB" id="A0A4R1L850"/>
<reference evidence="2 3" key="1">
    <citation type="submission" date="2019-03" db="EMBL/GenBank/DDBJ databases">
        <title>Genomic Encyclopedia of Type Strains, Phase IV (KMG-IV): sequencing the most valuable type-strain genomes for metagenomic binning, comparative biology and taxonomic classification.</title>
        <authorList>
            <person name="Goeker M."/>
        </authorList>
    </citation>
    <scope>NUCLEOTIDE SEQUENCE [LARGE SCALE GENOMIC DNA]</scope>
    <source>
        <strain evidence="2 3">DSM 103428</strain>
    </source>
</reference>
<evidence type="ECO:0000256" key="1">
    <source>
        <dbReference type="SAM" id="MobiDB-lite"/>
    </source>
</evidence>
<name>A0A4R1L850_9BACT</name>
<dbReference type="OrthoDB" id="122499at2"/>
<dbReference type="RefSeq" id="WP_131995927.1">
    <property type="nucleotide sequence ID" value="NZ_SMGK01000003.1"/>
</dbReference>
<dbReference type="EMBL" id="SMGK01000003">
    <property type="protein sequence ID" value="TCK72519.1"/>
    <property type="molecule type" value="Genomic_DNA"/>
</dbReference>
<dbReference type="InterPro" id="IPR013321">
    <property type="entry name" value="Arc_rbn_hlx_hlx"/>
</dbReference>
<keyword evidence="3" id="KW-1185">Reference proteome</keyword>
<feature type="region of interest" description="Disordered" evidence="1">
    <location>
        <begin position="51"/>
        <end position="111"/>
    </location>
</feature>
<gene>
    <name evidence="2" type="ORF">C7378_2101</name>
</gene>
<dbReference type="Proteomes" id="UP000295210">
    <property type="component" value="Unassembled WGS sequence"/>
</dbReference>
<organism evidence="2 3">
    <name type="scientific">Acidipila rosea</name>
    <dbReference type="NCBI Taxonomy" id="768535"/>
    <lineage>
        <taxon>Bacteria</taxon>
        <taxon>Pseudomonadati</taxon>
        <taxon>Acidobacteriota</taxon>
        <taxon>Terriglobia</taxon>
        <taxon>Terriglobales</taxon>
        <taxon>Acidobacteriaceae</taxon>
        <taxon>Acidipila</taxon>
    </lineage>
</organism>
<sequence>MQTRSATSSQPADDIHAILGRFEAWSGTQGKAPKGGIKDIKELSYDQALKSSRFRRVEAPPSPAPPPKMEAPPPAKARVTPPARKLSSTPATKAAAKVSSKTGARAVAKAPPAAEAKFRETLNRALQQQAAPSAAIKKNPGKAPAGAASAARPIMLSVRISPSEQSLIRQRAEEANLSISAYMRQCTLEVEQLRRQVELTLARLERQAAPALSPMPPLPPPGAGSGFFGRITRRLLGLWSPSGSGRPTP</sequence>